<dbReference type="OrthoDB" id="41724at2"/>
<dbReference type="Gene3D" id="2.120.10.10">
    <property type="match status" value="1"/>
</dbReference>
<evidence type="ECO:0000313" key="2">
    <source>
        <dbReference type="EMBL" id="EAP78466.1"/>
    </source>
</evidence>
<dbReference type="GO" id="GO:0016787">
    <property type="term" value="F:hydrolase activity"/>
    <property type="evidence" value="ECO:0007669"/>
    <property type="project" value="UniProtKB-KW"/>
</dbReference>
<protein>
    <submittedName>
        <fullName evidence="2">Glycosyl hydrolase, BNR repeat protein</fullName>
    </submittedName>
</protein>
<dbReference type="STRING" id="89187.ISM_09215"/>
<sequence>MITAAILGLAGVSLGLSALALRRAPRLGWVFAPPPPVPAGPAQCETLLTYHSHLGQAHSPSILCRPDGFSVLWFEGSAEAQADVDIYEVSFAKGPQGWQASAAEQRVGRQALGRAMRPRQLVVTLGNTIEDEARRGAVFSTVVSVGGWAAASVARVIPGPGGPLSAEKLSLSPMLNRSALVKSPMLAYADGSHALPAYFEMGQMHGLLVRFHPDGRVADTRRMDGAGLNPIQPMIVPLDGRRAVAFLRDFDVKRGCLLRCETEDGGQSWSPVETTVIANPSAPVAALPLGDGRILMAGNDDPDAPADLCLSISADEGRTWQRCRRFEGKSGGLRYPMLRLLAEGEIALCYSHGTKAGICVQVMGRDWIEAGAGKKEGAP</sequence>
<keyword evidence="3" id="KW-1185">Reference proteome</keyword>
<dbReference type="HOGENOM" id="CLU_729332_0_0_5"/>
<evidence type="ECO:0000259" key="1">
    <source>
        <dbReference type="Pfam" id="PF13088"/>
    </source>
</evidence>
<accession>A3SM85</accession>
<dbReference type="Pfam" id="PF13088">
    <property type="entry name" value="BNR_2"/>
    <property type="match status" value="1"/>
</dbReference>
<reference evidence="2 3" key="1">
    <citation type="submission" date="2005-12" db="EMBL/GenBank/DDBJ databases">
        <authorList>
            <person name="Moran M.A."/>
            <person name="Ferriera S."/>
            <person name="Johnson J."/>
            <person name="Kravitz S."/>
            <person name="Halpern A."/>
            <person name="Remington K."/>
            <person name="Beeson K."/>
            <person name="Tran B."/>
            <person name="Rogers Y.-H."/>
            <person name="Friedman R."/>
            <person name="Venter J.C."/>
        </authorList>
    </citation>
    <scope>NUCLEOTIDE SEQUENCE [LARGE SCALE GENOMIC DNA]</scope>
    <source>
        <strain evidence="3">ATCC BAA-591 / DSM 15170 / ISM</strain>
    </source>
</reference>
<keyword evidence="2" id="KW-0378">Hydrolase</keyword>
<name>A3SM85_ROSNI</name>
<dbReference type="AlphaFoldDB" id="A3SM85"/>
<organism evidence="2 3">
    <name type="scientific">Roseovarius nubinhibens (strain ATCC BAA-591 / DSM 15170 / ISM)</name>
    <dbReference type="NCBI Taxonomy" id="89187"/>
    <lineage>
        <taxon>Bacteria</taxon>
        <taxon>Pseudomonadati</taxon>
        <taxon>Pseudomonadota</taxon>
        <taxon>Alphaproteobacteria</taxon>
        <taxon>Rhodobacterales</taxon>
        <taxon>Roseobacteraceae</taxon>
        <taxon>Roseovarius</taxon>
    </lineage>
</organism>
<dbReference type="InterPro" id="IPR036278">
    <property type="entry name" value="Sialidase_sf"/>
</dbReference>
<dbReference type="SUPFAM" id="SSF50939">
    <property type="entry name" value="Sialidases"/>
    <property type="match status" value="1"/>
</dbReference>
<dbReference type="PANTHER" id="PTHR43752:SF2">
    <property type="entry name" value="BNR_ASP-BOX REPEAT FAMILY PROTEIN"/>
    <property type="match status" value="1"/>
</dbReference>
<dbReference type="PANTHER" id="PTHR43752">
    <property type="entry name" value="BNR/ASP-BOX REPEAT FAMILY PROTEIN"/>
    <property type="match status" value="1"/>
</dbReference>
<dbReference type="CDD" id="cd15482">
    <property type="entry name" value="Sialidase_non-viral"/>
    <property type="match status" value="1"/>
</dbReference>
<feature type="domain" description="Sialidase" evidence="1">
    <location>
        <begin position="69"/>
        <end position="345"/>
    </location>
</feature>
<dbReference type="EMBL" id="AALY01000001">
    <property type="protein sequence ID" value="EAP78466.1"/>
    <property type="molecule type" value="Genomic_DNA"/>
</dbReference>
<dbReference type="InterPro" id="IPR011040">
    <property type="entry name" value="Sialidase"/>
</dbReference>
<comment type="caution">
    <text evidence="2">The sequence shown here is derived from an EMBL/GenBank/DDBJ whole genome shotgun (WGS) entry which is preliminary data.</text>
</comment>
<dbReference type="eggNOG" id="COG4692">
    <property type="taxonomic scope" value="Bacteria"/>
</dbReference>
<gene>
    <name evidence="2" type="ORF">ISM_09215</name>
</gene>
<proteinExistence type="predicted"/>
<dbReference type="RefSeq" id="WP_009813864.1">
    <property type="nucleotide sequence ID" value="NZ_CH724156.1"/>
</dbReference>
<evidence type="ECO:0000313" key="3">
    <source>
        <dbReference type="Proteomes" id="UP000005954"/>
    </source>
</evidence>
<dbReference type="Proteomes" id="UP000005954">
    <property type="component" value="Unassembled WGS sequence"/>
</dbReference>